<accession>A0ABU5CVM0</accession>
<dbReference type="Proteomes" id="UP001275315">
    <property type="component" value="Unassembled WGS sequence"/>
</dbReference>
<dbReference type="RefSeq" id="WP_320380742.1">
    <property type="nucleotide sequence ID" value="NZ_JAWDIQ010000003.1"/>
</dbReference>
<keyword evidence="2" id="KW-1185">Reference proteome</keyword>
<comment type="caution">
    <text evidence="1">The sequence shown here is derived from an EMBL/GenBank/DDBJ whole genome shotgun (WGS) entry which is preliminary data.</text>
</comment>
<name>A0ABU5CVM0_9BACI</name>
<evidence type="ECO:0000313" key="1">
    <source>
        <dbReference type="EMBL" id="MDY0409886.1"/>
    </source>
</evidence>
<protein>
    <submittedName>
        <fullName evidence="1">Uncharacterized protein</fullName>
    </submittedName>
</protein>
<evidence type="ECO:0000313" key="2">
    <source>
        <dbReference type="Proteomes" id="UP001275315"/>
    </source>
</evidence>
<dbReference type="EMBL" id="JAWDIQ010000003">
    <property type="protein sequence ID" value="MDY0409886.1"/>
    <property type="molecule type" value="Genomic_DNA"/>
</dbReference>
<sequence length="237" mass="27674">MHINIKDLEGFLESNPQMSLAPSNNEEYVVKGTLAFDIKNDSYGNIKDEFSIRIVIPKSYPKEIPTVYEIGERFPKTLDYHAYPDSSLCLGSPMSLKKRIKDNPTLDGFIHSCVVPYFYAISLRLQGEEKFVFGELYHGIDGIIQDYVEVFELKYIDQVINLLDILSQKPNRGNKKKCPCGCKRIVTKCSFHKKIVEYREVMTRKEFSIDKDIISLYYDKWKENQMQKRMRKLIPYA</sequence>
<gene>
    <name evidence="1" type="ORF">RWD45_16505</name>
</gene>
<organism evidence="1 2">
    <name type="scientific">Paracerasibacillus soli</name>
    <dbReference type="NCBI Taxonomy" id="480284"/>
    <lineage>
        <taxon>Bacteria</taxon>
        <taxon>Bacillati</taxon>
        <taxon>Bacillota</taxon>
        <taxon>Bacilli</taxon>
        <taxon>Bacillales</taxon>
        <taxon>Bacillaceae</taxon>
        <taxon>Paracerasibacillus</taxon>
    </lineage>
</organism>
<reference evidence="1 2" key="1">
    <citation type="submission" date="2023-10" db="EMBL/GenBank/DDBJ databases">
        <title>Virgibacillus soli CC-YMP-6 genome.</title>
        <authorList>
            <person name="Miliotis G."/>
            <person name="Sengupta P."/>
            <person name="Hameed A."/>
            <person name="Chuvochina M."/>
            <person name="Mcdonagh F."/>
            <person name="Simpson A.C."/>
            <person name="Singh N.K."/>
            <person name="Rekha P.D."/>
            <person name="Raman K."/>
            <person name="Hugenholtz P."/>
            <person name="Venkateswaran K."/>
        </authorList>
    </citation>
    <scope>NUCLEOTIDE SEQUENCE [LARGE SCALE GENOMIC DNA]</scope>
    <source>
        <strain evidence="1 2">CC-YMP-6</strain>
    </source>
</reference>
<proteinExistence type="predicted"/>